<dbReference type="HOGENOM" id="CLU_2772534_0_0_11"/>
<dbReference type="EMBL" id="CP003493">
    <property type="protein sequence ID" value="AFV88165.1"/>
    <property type="molecule type" value="Genomic_DNA"/>
</dbReference>
<dbReference type="AlphaFoldDB" id="K7SFV7"/>
<accession>K7SFV7</accession>
<dbReference type="Proteomes" id="UP000000214">
    <property type="component" value="Chromosome"/>
</dbReference>
<evidence type="ECO:0000313" key="1">
    <source>
        <dbReference type="EMBL" id="AFV88165.1"/>
    </source>
</evidence>
<protein>
    <submittedName>
        <fullName evidence="1">Uncharacterized protein</fullName>
    </submittedName>
</protein>
<reference evidence="1 2" key="1">
    <citation type="journal article" date="2012" name="BMC Genomics">
        <title>The genome sequence of Propionibacterium acidipropionici provides insights into its biotechnological and industrial potential.</title>
        <authorList>
            <person name="Parizzi L.P."/>
            <person name="Grassi M.C."/>
            <person name="Llerena L.A."/>
            <person name="Carazzolle M.F."/>
            <person name="Queiroz V.L."/>
            <person name="Lunardi I."/>
            <person name="Zeidler A.F."/>
            <person name="Teixeira P.J."/>
            <person name="Mieczkowski P."/>
            <person name="Rincones J."/>
            <person name="Pereira G.A."/>
        </authorList>
    </citation>
    <scope>NUCLEOTIDE SEQUENCE [LARGE SCALE GENOMIC DNA]</scope>
    <source>
        <strain evidence="2">ATCC 4875 / DSM 20272 / JCM 6432 / NBRC 12425 / NCIMB 8070</strain>
    </source>
</reference>
<evidence type="ECO:0000313" key="2">
    <source>
        <dbReference type="Proteomes" id="UP000000214"/>
    </source>
</evidence>
<dbReference type="KEGG" id="pbo:PACID_03160"/>
<dbReference type="STRING" id="1171373.PACID_03160"/>
<gene>
    <name evidence="1" type="ordered locus">PACID_03160</name>
</gene>
<sequence length="69" mass="7871">MTITYADGTTSKATLTVGDWFTNTAGDGWSLVATAPYWNRPTGSSYPRDHKVSCMPRRCRWIRASRWRT</sequence>
<dbReference type="PATRIC" id="fig|1171373.8.peg.316"/>
<proteinExistence type="predicted"/>
<organism evidence="1 2">
    <name type="scientific">Acidipropionibacterium acidipropionici (strain ATCC 4875 / DSM 20272 / JCM 6432 / NBRC 12425 / NCIMB 8070 / 4)</name>
    <name type="common">Propionibacterium acidipropionici</name>
    <dbReference type="NCBI Taxonomy" id="1171373"/>
    <lineage>
        <taxon>Bacteria</taxon>
        <taxon>Bacillati</taxon>
        <taxon>Actinomycetota</taxon>
        <taxon>Actinomycetes</taxon>
        <taxon>Propionibacteriales</taxon>
        <taxon>Propionibacteriaceae</taxon>
        <taxon>Acidipropionibacterium</taxon>
    </lineage>
</organism>
<name>K7SFV7_ACIA4</name>